<dbReference type="SMART" id="SM00986">
    <property type="entry name" value="UDG"/>
    <property type="match status" value="1"/>
</dbReference>
<gene>
    <name evidence="9" type="ORF">SCF082_LOCUS34088</name>
</gene>
<proteinExistence type="predicted"/>
<dbReference type="PANTHER" id="PTHR33693">
    <property type="entry name" value="TYPE-5 URACIL-DNA GLYCOSYLASE"/>
    <property type="match status" value="1"/>
</dbReference>
<dbReference type="InterPro" id="IPR051536">
    <property type="entry name" value="UDG_Type-4/5"/>
</dbReference>
<comment type="caution">
    <text evidence="9">The sequence shown here is derived from an EMBL/GenBank/DDBJ whole genome shotgun (WGS) entry which is preliminary data.</text>
</comment>
<accession>A0ABP0NV66</accession>
<sequence>MDVELAVDILSAAKYIDHLLLFSGDGDFRYAVAACQQLGARVTVVSSLKAQPPMISDDLRRQADNFIDLADLKSLARTERAIARRFRGSGVSHRRSGTGRPFTGDYAGDLLYATLTKFGFTRGSYGGHAGDGLTLDDAMITNAVRCVPPENKPTGAEANACRPFLVERFRQLPRLDAILCLGKIAHDNTLRAMGARIAAHKFAHQAQHDIDFEDRRIRVFDSYHCSRYNTNTGRLTEAMFEAVFADIRAVLVAALDRLALVDRLLALGEPDLKLGEAASVEIQAQRNDRPPFACHRPGQLGDFLAAEQEFAAPPRLVIEPVRPGIGRNVRIDEEHLVILRPDIGLSDIRTP</sequence>
<dbReference type="Pfam" id="PF03167">
    <property type="entry name" value="UDG"/>
    <property type="match status" value="1"/>
</dbReference>
<evidence type="ECO:0000259" key="8">
    <source>
        <dbReference type="SMART" id="SM00986"/>
    </source>
</evidence>
<keyword evidence="4" id="KW-0378">Hydrolase</keyword>
<dbReference type="Gene3D" id="3.40.50.1010">
    <property type="entry name" value="5'-nuclease"/>
    <property type="match status" value="1"/>
</dbReference>
<feature type="non-terminal residue" evidence="9">
    <location>
        <position position="351"/>
    </location>
</feature>
<dbReference type="EMBL" id="CAXAMM010030977">
    <property type="protein sequence ID" value="CAK9067298.1"/>
    <property type="molecule type" value="Genomic_DNA"/>
</dbReference>
<evidence type="ECO:0000256" key="2">
    <source>
        <dbReference type="ARBA" id="ARBA00022723"/>
    </source>
</evidence>
<evidence type="ECO:0000256" key="6">
    <source>
        <dbReference type="ARBA" id="ARBA00023014"/>
    </source>
</evidence>
<evidence type="ECO:0000256" key="5">
    <source>
        <dbReference type="ARBA" id="ARBA00023004"/>
    </source>
</evidence>
<dbReference type="Pfam" id="PF01936">
    <property type="entry name" value="NYN"/>
    <property type="match status" value="1"/>
</dbReference>
<keyword evidence="2" id="KW-0479">Metal-binding</keyword>
<protein>
    <submittedName>
        <fullName evidence="9">Type-5 uracil-DNA glycosylase (TTUDGB) (Uracil/hypoxanthine/xanthine DNA glycosylase)</fullName>
    </submittedName>
</protein>
<feature type="domain" description="Uracil-DNA glycosylase-like" evidence="8">
    <location>
        <begin position="82"/>
        <end position="244"/>
    </location>
</feature>
<keyword evidence="6" id="KW-0411">Iron-sulfur</keyword>
<reference evidence="9 10" key="1">
    <citation type="submission" date="2024-02" db="EMBL/GenBank/DDBJ databases">
        <authorList>
            <person name="Chen Y."/>
            <person name="Shah S."/>
            <person name="Dougan E. K."/>
            <person name="Thang M."/>
            <person name="Chan C."/>
        </authorList>
    </citation>
    <scope>NUCLEOTIDE SEQUENCE [LARGE SCALE GENOMIC DNA]</scope>
</reference>
<keyword evidence="1" id="KW-0004">4Fe-4S</keyword>
<keyword evidence="3" id="KW-0227">DNA damage</keyword>
<evidence type="ECO:0000256" key="3">
    <source>
        <dbReference type="ARBA" id="ARBA00022763"/>
    </source>
</evidence>
<organism evidence="9 10">
    <name type="scientific">Durusdinium trenchii</name>
    <dbReference type="NCBI Taxonomy" id="1381693"/>
    <lineage>
        <taxon>Eukaryota</taxon>
        <taxon>Sar</taxon>
        <taxon>Alveolata</taxon>
        <taxon>Dinophyceae</taxon>
        <taxon>Suessiales</taxon>
        <taxon>Symbiodiniaceae</taxon>
        <taxon>Durusdinium</taxon>
    </lineage>
</organism>
<evidence type="ECO:0000313" key="9">
    <source>
        <dbReference type="EMBL" id="CAK9067298.1"/>
    </source>
</evidence>
<name>A0ABP0NV66_9DINO</name>
<keyword evidence="10" id="KW-1185">Reference proteome</keyword>
<evidence type="ECO:0000256" key="1">
    <source>
        <dbReference type="ARBA" id="ARBA00022485"/>
    </source>
</evidence>
<evidence type="ECO:0000256" key="7">
    <source>
        <dbReference type="ARBA" id="ARBA00023204"/>
    </source>
</evidence>
<evidence type="ECO:0000313" key="10">
    <source>
        <dbReference type="Proteomes" id="UP001642464"/>
    </source>
</evidence>
<dbReference type="PANTHER" id="PTHR33693:SF3">
    <property type="entry name" value="TYPE-5 URACIL-DNA GLYCOSYLASE"/>
    <property type="match status" value="1"/>
</dbReference>
<dbReference type="InterPro" id="IPR021139">
    <property type="entry name" value="NYN"/>
</dbReference>
<keyword evidence="5" id="KW-0408">Iron</keyword>
<dbReference type="SUPFAM" id="SSF52141">
    <property type="entry name" value="Uracil-DNA glycosylase-like"/>
    <property type="match status" value="1"/>
</dbReference>
<dbReference type="InterPro" id="IPR036895">
    <property type="entry name" value="Uracil-DNA_glycosylase-like_sf"/>
</dbReference>
<dbReference type="Gene3D" id="3.40.470.10">
    <property type="entry name" value="Uracil-DNA glycosylase-like domain"/>
    <property type="match status" value="1"/>
</dbReference>
<keyword evidence="7" id="KW-0234">DNA repair</keyword>
<evidence type="ECO:0000256" key="4">
    <source>
        <dbReference type="ARBA" id="ARBA00022801"/>
    </source>
</evidence>
<dbReference type="SMART" id="SM00987">
    <property type="entry name" value="UreE_C"/>
    <property type="match status" value="1"/>
</dbReference>
<dbReference type="InterPro" id="IPR005122">
    <property type="entry name" value="Uracil-DNA_glycosylase-like"/>
</dbReference>
<dbReference type="Proteomes" id="UP001642464">
    <property type="component" value="Unassembled WGS sequence"/>
</dbReference>